<gene>
    <name evidence="1" type="ORF">QWY13_00070</name>
</gene>
<protein>
    <recommendedName>
        <fullName evidence="3">Secreted protein</fullName>
    </recommendedName>
</protein>
<comment type="caution">
    <text evidence="1">The sequence shown here is derived from an EMBL/GenBank/DDBJ whole genome shotgun (WGS) entry which is preliminary data.</text>
</comment>
<organism evidence="1 2">
    <name type="scientific">Planococcus shenhongbingii</name>
    <dbReference type="NCBI Taxonomy" id="3058398"/>
    <lineage>
        <taxon>Bacteria</taxon>
        <taxon>Bacillati</taxon>
        <taxon>Bacillota</taxon>
        <taxon>Bacilli</taxon>
        <taxon>Bacillales</taxon>
        <taxon>Caryophanaceae</taxon>
        <taxon>Planococcus</taxon>
    </lineage>
</organism>
<evidence type="ECO:0008006" key="3">
    <source>
        <dbReference type="Google" id="ProtNLM"/>
    </source>
</evidence>
<dbReference type="RefSeq" id="WP_301854414.1">
    <property type="nucleotide sequence ID" value="NZ_JAUJWU010000001.1"/>
</dbReference>
<evidence type="ECO:0000313" key="1">
    <source>
        <dbReference type="EMBL" id="MDN7243868.1"/>
    </source>
</evidence>
<name>A0ABT8N7K6_9BACL</name>
<accession>A0ABT8N7K6</accession>
<reference evidence="1 2" key="1">
    <citation type="submission" date="2023-07" db="EMBL/GenBank/DDBJ databases">
        <title>Novel species in genus Planococcus.</title>
        <authorList>
            <person name="Ning S."/>
        </authorList>
    </citation>
    <scope>NUCLEOTIDE SEQUENCE [LARGE SCALE GENOMIC DNA]</scope>
    <source>
        <strain evidence="1 2">N017</strain>
    </source>
</reference>
<sequence>MKHEHHPPHERDHQLPSVYVNAVYNSGRILVQVRDANGQAVELVKDHEKSMHLVIVRADLETFLHVHPTEMSSGDFQVEVELPAGRYLVFADISPVNGTYAIEPKMVTVGTAPETAKTDWQMLAERDRPAKEIGGKTVTFQHPELTAGEPAILSFDLNGEIPLPYLGAMGHVVVLDEQGKRFIHVHPSAKDRPEFQTEFPSAGFYKLWAEFHFTDTGVLAFPFIVEVAEPDSP</sequence>
<evidence type="ECO:0000313" key="2">
    <source>
        <dbReference type="Proteomes" id="UP001172142"/>
    </source>
</evidence>
<dbReference type="Proteomes" id="UP001172142">
    <property type="component" value="Unassembled WGS sequence"/>
</dbReference>
<dbReference type="EMBL" id="JAUJWU010000001">
    <property type="protein sequence ID" value="MDN7243868.1"/>
    <property type="molecule type" value="Genomic_DNA"/>
</dbReference>
<keyword evidence="2" id="KW-1185">Reference proteome</keyword>
<proteinExistence type="predicted"/>